<protein>
    <recommendedName>
        <fullName evidence="2">Roadblock/LAMTOR2 domain-containing protein</fullName>
    </recommendedName>
</protein>
<sequence length="174" mass="20153">MGIPVGLICDHSFQAYVDKHSKVRGYQVVDFTIPKTEYFQSEMLKDEQKEVNNQNSLTKLPIFQDIIDLLRNCVDDREILGSAVFTTKGNVLYSSIPDNTLIDTMSEFEIRSKEKLHSITKMFLELKNHQKVCSEYLEIHDLEVILVLIFSEMVNFAIGNMYLRDVVKKIEKLT</sequence>
<name>X0VTP6_9ZZZZ</name>
<proteinExistence type="predicted"/>
<comment type="caution">
    <text evidence="1">The sequence shown here is derived from an EMBL/GenBank/DDBJ whole genome shotgun (WGS) entry which is preliminary data.</text>
</comment>
<dbReference type="EMBL" id="BARS01038351">
    <property type="protein sequence ID" value="GAG21625.1"/>
    <property type="molecule type" value="Genomic_DNA"/>
</dbReference>
<reference evidence="1" key="1">
    <citation type="journal article" date="2014" name="Front. Microbiol.">
        <title>High frequency of phylogenetically diverse reductive dehalogenase-homologous genes in deep subseafloor sedimentary metagenomes.</title>
        <authorList>
            <person name="Kawai M."/>
            <person name="Futagami T."/>
            <person name="Toyoda A."/>
            <person name="Takaki Y."/>
            <person name="Nishi S."/>
            <person name="Hori S."/>
            <person name="Arai W."/>
            <person name="Tsubouchi T."/>
            <person name="Morono Y."/>
            <person name="Uchiyama I."/>
            <person name="Ito T."/>
            <person name="Fujiyama A."/>
            <person name="Inagaki F."/>
            <person name="Takami H."/>
        </authorList>
    </citation>
    <scope>NUCLEOTIDE SEQUENCE</scope>
    <source>
        <strain evidence="1">Expedition CK06-06</strain>
    </source>
</reference>
<evidence type="ECO:0008006" key="2">
    <source>
        <dbReference type="Google" id="ProtNLM"/>
    </source>
</evidence>
<accession>X0VTP6</accession>
<organism evidence="1">
    <name type="scientific">marine sediment metagenome</name>
    <dbReference type="NCBI Taxonomy" id="412755"/>
    <lineage>
        <taxon>unclassified sequences</taxon>
        <taxon>metagenomes</taxon>
        <taxon>ecological metagenomes</taxon>
    </lineage>
</organism>
<dbReference type="AlphaFoldDB" id="X0VTP6"/>
<evidence type="ECO:0000313" key="1">
    <source>
        <dbReference type="EMBL" id="GAG21625.1"/>
    </source>
</evidence>
<gene>
    <name evidence="1" type="ORF">S01H1_58695</name>
</gene>